<keyword evidence="11" id="KW-0902">Two-component regulatory system</keyword>
<dbReference type="GO" id="GO:0000155">
    <property type="term" value="F:phosphorelay sensor kinase activity"/>
    <property type="evidence" value="ECO:0007669"/>
    <property type="project" value="InterPro"/>
</dbReference>
<dbReference type="Proteomes" id="UP000034665">
    <property type="component" value="Unassembled WGS sequence"/>
</dbReference>
<comment type="subcellular location">
    <subcellularLocation>
        <location evidence="2">Membrane</location>
        <topology evidence="2">Multi-pass membrane protein</topology>
    </subcellularLocation>
</comment>
<dbReference type="CDD" id="cd06225">
    <property type="entry name" value="HAMP"/>
    <property type="match status" value="1"/>
</dbReference>
<dbReference type="Pfam" id="PF00672">
    <property type="entry name" value="HAMP"/>
    <property type="match status" value="1"/>
</dbReference>
<accession>A0A0G0N9T1</accession>
<organism evidence="18 19">
    <name type="scientific">Candidatus Wolfebacteria bacterium GW2011_GWC2_39_22</name>
    <dbReference type="NCBI Taxonomy" id="1619013"/>
    <lineage>
        <taxon>Bacteria</taxon>
        <taxon>Candidatus Wolfeibacteriota</taxon>
    </lineage>
</organism>
<evidence type="ECO:0000256" key="12">
    <source>
        <dbReference type="ARBA" id="ARBA00023136"/>
    </source>
</evidence>
<evidence type="ECO:0000259" key="16">
    <source>
        <dbReference type="PROSITE" id="PS50113"/>
    </source>
</evidence>
<dbReference type="InterPro" id="IPR003661">
    <property type="entry name" value="HisK_dim/P_dom"/>
</dbReference>
<dbReference type="InterPro" id="IPR001610">
    <property type="entry name" value="PAC"/>
</dbReference>
<dbReference type="PROSITE" id="PS50109">
    <property type="entry name" value="HIS_KIN"/>
    <property type="match status" value="1"/>
</dbReference>
<dbReference type="InterPro" id="IPR050351">
    <property type="entry name" value="BphY/WalK/GraS-like"/>
</dbReference>
<dbReference type="PRINTS" id="PR00344">
    <property type="entry name" value="BCTRLSENSOR"/>
</dbReference>
<evidence type="ECO:0000256" key="1">
    <source>
        <dbReference type="ARBA" id="ARBA00000085"/>
    </source>
</evidence>
<comment type="caution">
    <text evidence="18">The sequence shown here is derived from an EMBL/GenBank/DDBJ whole genome shotgun (WGS) entry which is preliminary data.</text>
</comment>
<evidence type="ECO:0000256" key="4">
    <source>
        <dbReference type="ARBA" id="ARBA00022553"/>
    </source>
</evidence>
<dbReference type="GO" id="GO:0030295">
    <property type="term" value="F:protein kinase activator activity"/>
    <property type="evidence" value="ECO:0007669"/>
    <property type="project" value="TreeGrafter"/>
</dbReference>
<dbReference type="InterPro" id="IPR036890">
    <property type="entry name" value="HATPase_C_sf"/>
</dbReference>
<feature type="domain" description="PAC" evidence="16">
    <location>
        <begin position="456"/>
        <end position="508"/>
    </location>
</feature>
<keyword evidence="9" id="KW-0067">ATP-binding</keyword>
<evidence type="ECO:0000256" key="3">
    <source>
        <dbReference type="ARBA" id="ARBA00012438"/>
    </source>
</evidence>
<reference evidence="18 19" key="1">
    <citation type="journal article" date="2015" name="Nature">
        <title>rRNA introns, odd ribosomes, and small enigmatic genomes across a large radiation of phyla.</title>
        <authorList>
            <person name="Brown C.T."/>
            <person name="Hug L.A."/>
            <person name="Thomas B.C."/>
            <person name="Sharon I."/>
            <person name="Castelle C.J."/>
            <person name="Singh A."/>
            <person name="Wilkins M.J."/>
            <person name="Williams K.H."/>
            <person name="Banfield J.F."/>
        </authorList>
    </citation>
    <scope>NUCLEOTIDE SEQUENCE [LARGE SCALE GENOMIC DNA]</scope>
</reference>
<dbReference type="SMART" id="SM00304">
    <property type="entry name" value="HAMP"/>
    <property type="match status" value="1"/>
</dbReference>
<gene>
    <name evidence="18" type="ORF">UT41_C0001G0488</name>
</gene>
<dbReference type="InterPro" id="IPR003594">
    <property type="entry name" value="HATPase_dom"/>
</dbReference>
<dbReference type="EC" id="2.7.13.3" evidence="3"/>
<feature type="domain" description="HAMP" evidence="17">
    <location>
        <begin position="319"/>
        <end position="371"/>
    </location>
</feature>
<keyword evidence="10 13" id="KW-1133">Transmembrane helix</keyword>
<evidence type="ECO:0000313" key="18">
    <source>
        <dbReference type="EMBL" id="KKR12944.1"/>
    </source>
</evidence>
<dbReference type="CDD" id="cd00082">
    <property type="entry name" value="HisKA"/>
    <property type="match status" value="1"/>
</dbReference>
<dbReference type="SUPFAM" id="SSF47384">
    <property type="entry name" value="Homodimeric domain of signal transducing histidine kinase"/>
    <property type="match status" value="1"/>
</dbReference>
<dbReference type="EMBL" id="LBWR01000001">
    <property type="protein sequence ID" value="KKR12944.1"/>
    <property type="molecule type" value="Genomic_DNA"/>
</dbReference>
<keyword evidence="8 18" id="KW-0418">Kinase</keyword>
<feature type="transmembrane region" description="Helical" evidence="13">
    <location>
        <begin position="12"/>
        <end position="31"/>
    </location>
</feature>
<dbReference type="SMART" id="SM00091">
    <property type="entry name" value="PAS"/>
    <property type="match status" value="1"/>
</dbReference>
<evidence type="ECO:0000256" key="11">
    <source>
        <dbReference type="ARBA" id="ARBA00023012"/>
    </source>
</evidence>
<dbReference type="PANTHER" id="PTHR42878:SF7">
    <property type="entry name" value="SENSOR HISTIDINE KINASE GLRK"/>
    <property type="match status" value="1"/>
</dbReference>
<evidence type="ECO:0000256" key="9">
    <source>
        <dbReference type="ARBA" id="ARBA00022840"/>
    </source>
</evidence>
<dbReference type="PROSITE" id="PS50113">
    <property type="entry name" value="PAC"/>
    <property type="match status" value="1"/>
</dbReference>
<dbReference type="Pfam" id="PF00512">
    <property type="entry name" value="HisKA"/>
    <property type="match status" value="1"/>
</dbReference>
<dbReference type="GO" id="GO:0005524">
    <property type="term" value="F:ATP binding"/>
    <property type="evidence" value="ECO:0007669"/>
    <property type="project" value="UniProtKB-KW"/>
</dbReference>
<dbReference type="SUPFAM" id="SSF55874">
    <property type="entry name" value="ATPase domain of HSP90 chaperone/DNA topoisomerase II/histidine kinase"/>
    <property type="match status" value="1"/>
</dbReference>
<dbReference type="InterPro" id="IPR036097">
    <property type="entry name" value="HisK_dim/P_sf"/>
</dbReference>
<dbReference type="NCBIfam" id="TIGR00229">
    <property type="entry name" value="sensory_box"/>
    <property type="match status" value="1"/>
</dbReference>
<feature type="domain" description="PAS" evidence="15">
    <location>
        <begin position="383"/>
        <end position="428"/>
    </location>
</feature>
<keyword evidence="7" id="KW-0547">Nucleotide-binding</keyword>
<dbReference type="Gene3D" id="1.10.287.130">
    <property type="match status" value="1"/>
</dbReference>
<dbReference type="SMART" id="SM00086">
    <property type="entry name" value="PAC"/>
    <property type="match status" value="1"/>
</dbReference>
<evidence type="ECO:0000256" key="7">
    <source>
        <dbReference type="ARBA" id="ARBA00022741"/>
    </source>
</evidence>
<dbReference type="GO" id="GO:0007234">
    <property type="term" value="P:osmosensory signaling via phosphorelay pathway"/>
    <property type="evidence" value="ECO:0007669"/>
    <property type="project" value="TreeGrafter"/>
</dbReference>
<dbReference type="PANTHER" id="PTHR42878">
    <property type="entry name" value="TWO-COMPONENT HISTIDINE KINASE"/>
    <property type="match status" value="1"/>
</dbReference>
<dbReference type="SMART" id="SM00388">
    <property type="entry name" value="HisKA"/>
    <property type="match status" value="1"/>
</dbReference>
<dbReference type="PROSITE" id="PS50885">
    <property type="entry name" value="HAMP"/>
    <property type="match status" value="1"/>
</dbReference>
<dbReference type="GO" id="GO:0016020">
    <property type="term" value="C:membrane"/>
    <property type="evidence" value="ECO:0007669"/>
    <property type="project" value="UniProtKB-SubCell"/>
</dbReference>
<dbReference type="SUPFAM" id="SSF55785">
    <property type="entry name" value="PYP-like sensor domain (PAS domain)"/>
    <property type="match status" value="1"/>
</dbReference>
<dbReference type="CDD" id="cd00075">
    <property type="entry name" value="HATPase"/>
    <property type="match status" value="1"/>
</dbReference>
<dbReference type="InterPro" id="IPR000014">
    <property type="entry name" value="PAS"/>
</dbReference>
<evidence type="ECO:0000313" key="19">
    <source>
        <dbReference type="Proteomes" id="UP000034665"/>
    </source>
</evidence>
<dbReference type="Pfam" id="PF13426">
    <property type="entry name" value="PAS_9"/>
    <property type="match status" value="1"/>
</dbReference>
<evidence type="ECO:0000256" key="10">
    <source>
        <dbReference type="ARBA" id="ARBA00022989"/>
    </source>
</evidence>
<dbReference type="SUPFAM" id="SSF158472">
    <property type="entry name" value="HAMP domain-like"/>
    <property type="match status" value="1"/>
</dbReference>
<name>A0A0G0N9T1_9BACT</name>
<keyword evidence="6 13" id="KW-0812">Transmembrane</keyword>
<dbReference type="Gene3D" id="3.30.450.20">
    <property type="entry name" value="PAS domain"/>
    <property type="match status" value="1"/>
</dbReference>
<proteinExistence type="predicted"/>
<evidence type="ECO:0000259" key="14">
    <source>
        <dbReference type="PROSITE" id="PS50109"/>
    </source>
</evidence>
<keyword evidence="4" id="KW-0597">Phosphoprotein</keyword>
<feature type="transmembrane region" description="Helical" evidence="13">
    <location>
        <begin position="299"/>
        <end position="317"/>
    </location>
</feature>
<evidence type="ECO:0000259" key="17">
    <source>
        <dbReference type="PROSITE" id="PS50885"/>
    </source>
</evidence>
<evidence type="ECO:0000256" key="13">
    <source>
        <dbReference type="SAM" id="Phobius"/>
    </source>
</evidence>
<dbReference type="Pfam" id="PF02518">
    <property type="entry name" value="HATPase_c"/>
    <property type="match status" value="1"/>
</dbReference>
<dbReference type="PROSITE" id="PS50112">
    <property type="entry name" value="PAS"/>
    <property type="match status" value="1"/>
</dbReference>
<dbReference type="InterPro" id="IPR004358">
    <property type="entry name" value="Sig_transdc_His_kin-like_C"/>
</dbReference>
<dbReference type="Gene3D" id="3.30.565.10">
    <property type="entry name" value="Histidine kinase-like ATPase, C-terminal domain"/>
    <property type="match status" value="1"/>
</dbReference>
<evidence type="ECO:0000256" key="2">
    <source>
        <dbReference type="ARBA" id="ARBA00004141"/>
    </source>
</evidence>
<dbReference type="SMART" id="SM00387">
    <property type="entry name" value="HATPase_c"/>
    <property type="match status" value="1"/>
</dbReference>
<feature type="domain" description="Histidine kinase" evidence="14">
    <location>
        <begin position="512"/>
        <end position="731"/>
    </location>
</feature>
<dbReference type="GO" id="GO:0000156">
    <property type="term" value="F:phosphorelay response regulator activity"/>
    <property type="evidence" value="ECO:0007669"/>
    <property type="project" value="TreeGrafter"/>
</dbReference>
<evidence type="ECO:0000256" key="8">
    <source>
        <dbReference type="ARBA" id="ARBA00022777"/>
    </source>
</evidence>
<evidence type="ECO:0000259" key="15">
    <source>
        <dbReference type="PROSITE" id="PS50112"/>
    </source>
</evidence>
<dbReference type="CDD" id="cd00130">
    <property type="entry name" value="PAS"/>
    <property type="match status" value="1"/>
</dbReference>
<dbReference type="Gene3D" id="6.10.340.10">
    <property type="match status" value="1"/>
</dbReference>
<dbReference type="InterPro" id="IPR035965">
    <property type="entry name" value="PAS-like_dom_sf"/>
</dbReference>
<evidence type="ECO:0000256" key="5">
    <source>
        <dbReference type="ARBA" id="ARBA00022679"/>
    </source>
</evidence>
<dbReference type="STRING" id="1619013.UT41_C0001G0488"/>
<keyword evidence="5" id="KW-0808">Transferase</keyword>
<sequence length="743" mass="83688">MFKRRTIGFKIVGSLAIILTLVIFANIAIFITQRKSITDGISAELSLINNTGEIIITDAIERLTYRTADFSSDGFIRETTQQIVETRDVKAMEALGNHLRNNKMVLDSAIYGINILDENGIVIASTEEQELGKDESIWVTNLQSEDITYGATRVSDFAITDKFNRSMIALTVSAPLIDTTQGRKIGTLINFVDAGKVANMIRTRNAVLASAGERYALMSVFITNKDGYIVDERYFDGSRLTQHLDVSKKASCGEQKEYYNINNVLVIGSALCINNGWTLITEIPQSQALQAITELRNDLFYLAGILVIFILLITYFMNRRVIDPIKMLALSAQKLGDGNLDIRANITSRDELGDLSNAFNSMAQKLEDSHRVLFRKIREVTSNFEKFKLAVEGTSDHVVITDKEGVILYANKAAEEITGYSNKEMVGNRPSLWGKQMPEEFYRNMWHTIKEERKNFHGEVTNKRKDGRLYIAETNISPISDEQGALYGFVAVERDITRQKEIDKSKTEFVSVASHQLRTPLTIINWYIEMLTDPKDITLTDKQRKYLEEIEHASKRMVDLVNALLNVSRIDMGTFMVDVETVDFVAAMEDALKELSLQIARKKLHLIKHYDKAIPLINADPRLLHIILQNLLTNAVKYTHEEGTITVSLVKQEETVLITVADTGFGIPAHQQAKIFTKFYRADNARAKEPDGNGLGLYIIKSLIESSGGKIWFTSEENKGTAFYVEIPLRGMKSREGSRPLAM</sequence>
<dbReference type="FunFam" id="1.10.287.130:FF:000001">
    <property type="entry name" value="Two-component sensor histidine kinase"/>
    <property type="match status" value="1"/>
</dbReference>
<keyword evidence="12 13" id="KW-0472">Membrane</keyword>
<dbReference type="AlphaFoldDB" id="A0A0G0N9T1"/>
<dbReference type="InterPro" id="IPR003660">
    <property type="entry name" value="HAMP_dom"/>
</dbReference>
<evidence type="ECO:0000256" key="6">
    <source>
        <dbReference type="ARBA" id="ARBA00022692"/>
    </source>
</evidence>
<dbReference type="FunFam" id="3.30.565.10:FF:000006">
    <property type="entry name" value="Sensor histidine kinase WalK"/>
    <property type="match status" value="1"/>
</dbReference>
<dbReference type="InterPro" id="IPR005467">
    <property type="entry name" value="His_kinase_dom"/>
</dbReference>
<protein>
    <recommendedName>
        <fullName evidence="3">histidine kinase</fullName>
        <ecNumber evidence="3">2.7.13.3</ecNumber>
    </recommendedName>
</protein>
<comment type="catalytic activity">
    <reaction evidence="1">
        <text>ATP + protein L-histidine = ADP + protein N-phospho-L-histidine.</text>
        <dbReference type="EC" id="2.7.13.3"/>
    </reaction>
</comment>
<dbReference type="InterPro" id="IPR000700">
    <property type="entry name" value="PAS-assoc_C"/>
</dbReference>